<evidence type="ECO:0000256" key="4">
    <source>
        <dbReference type="ARBA" id="ARBA00023002"/>
    </source>
</evidence>
<dbReference type="Proteomes" id="UP000288216">
    <property type="component" value="Unassembled WGS sequence"/>
</dbReference>
<evidence type="ECO:0000256" key="10">
    <source>
        <dbReference type="ARBA" id="ARBA00049236"/>
    </source>
</evidence>
<evidence type="ECO:0000259" key="13">
    <source>
        <dbReference type="Pfam" id="PF07992"/>
    </source>
</evidence>
<evidence type="ECO:0000256" key="12">
    <source>
        <dbReference type="ARBA" id="ARBA00049479"/>
    </source>
</evidence>
<name>A0A401NGE4_SCYTO</name>
<proteinExistence type="inferred from homology"/>
<dbReference type="PANTHER" id="PTHR43735:SF3">
    <property type="entry name" value="FERROPTOSIS SUPPRESSOR PROTEIN 1"/>
    <property type="match status" value="1"/>
</dbReference>
<dbReference type="GO" id="GO:0004174">
    <property type="term" value="F:electron-transferring-flavoprotein dehydrogenase activity"/>
    <property type="evidence" value="ECO:0007669"/>
    <property type="project" value="TreeGrafter"/>
</dbReference>
<dbReference type="OrthoDB" id="3244603at2759"/>
<comment type="catalytic activity">
    <reaction evidence="10">
        <text>ubiquinone-10 + NADH + H(+) = ubiquinol-10 + NAD(+)</text>
        <dbReference type="Rhea" id="RHEA:61984"/>
        <dbReference type="ChEBI" id="CHEBI:15378"/>
        <dbReference type="ChEBI" id="CHEBI:46245"/>
        <dbReference type="ChEBI" id="CHEBI:57540"/>
        <dbReference type="ChEBI" id="CHEBI:57945"/>
        <dbReference type="ChEBI" id="CHEBI:64183"/>
    </reaction>
    <physiologicalReaction direction="left-to-right" evidence="10">
        <dbReference type="Rhea" id="RHEA:61985"/>
    </physiologicalReaction>
</comment>
<dbReference type="Pfam" id="PF07992">
    <property type="entry name" value="Pyr_redox_2"/>
    <property type="match status" value="3"/>
</dbReference>
<dbReference type="GO" id="GO:0005739">
    <property type="term" value="C:mitochondrion"/>
    <property type="evidence" value="ECO:0007669"/>
    <property type="project" value="TreeGrafter"/>
</dbReference>
<comment type="similarity">
    <text evidence="1">Belongs to the FAD-dependent oxidoreductase family.</text>
</comment>
<evidence type="ECO:0000256" key="7">
    <source>
        <dbReference type="ARBA" id="ARBA00041541"/>
    </source>
</evidence>
<dbReference type="Gene3D" id="3.50.50.100">
    <property type="match status" value="3"/>
</dbReference>
<comment type="caution">
    <text evidence="14">The sequence shown here is derived from an EMBL/GenBank/DDBJ whole genome shotgun (WGS) entry which is preliminary data.</text>
</comment>
<dbReference type="GO" id="GO:0008637">
    <property type="term" value="P:apoptotic mitochondrial changes"/>
    <property type="evidence" value="ECO:0007669"/>
    <property type="project" value="TreeGrafter"/>
</dbReference>
<keyword evidence="4" id="KW-0560">Oxidoreductase</keyword>
<sequence>VTLIHSTYVLGDSEVLPSVRRGVKEILINKGAHLLLGQKVNNLAGLIVNKAQKDMRVLTNKGQEITTDMVICCTGIRINSSAYASALKDKLNEHDAIIVDEHLNVKGTKIIFAIGDCANVNEHKSAYTAEFQAIACVKNIVHSLRHEPMESYKPGRSAASCPSTPRVIMGGTVSVDGSVHVVIVGGGFGGIAAGNHLKSYSIPFTLIDMKDAFHHNPGALRASVESGFAKKTLIPFAKTFAKNFKQGKVIDIDLGKQDVILESGEIVHFSHLILATGSSGPFPGKLVEAVTMENAIQMYEDLVEKVHEALRVVVIGGGSAGVEMAAEIKTDYPGKEKVINLQDLVMNEMQNNMKVVTDKGLEIMTDMVICCTGIRINSSAYANAFKNQLAENGALLVNEYLQVNGMENVYAIGDCADVKEPKMAYHAGLHGVVAVDNIVNSLGKTSLKVYKPGSLTMLLSMGRNNGIGQINGWHVGKFVVVMAKSKDLLVWKSWKEMGQTAPH</sequence>
<evidence type="ECO:0000256" key="2">
    <source>
        <dbReference type="ARBA" id="ARBA00022630"/>
    </source>
</evidence>
<feature type="domain" description="FAD/NAD(P)-binding" evidence="13">
    <location>
        <begin position="180"/>
        <end position="329"/>
    </location>
</feature>
<accession>A0A401NGE4</accession>
<keyword evidence="3" id="KW-0274">FAD</keyword>
<organism evidence="14 15">
    <name type="scientific">Scyliorhinus torazame</name>
    <name type="common">Cloudy catshark</name>
    <name type="synonym">Catulus torazame</name>
    <dbReference type="NCBI Taxonomy" id="75743"/>
    <lineage>
        <taxon>Eukaryota</taxon>
        <taxon>Metazoa</taxon>
        <taxon>Chordata</taxon>
        <taxon>Craniata</taxon>
        <taxon>Vertebrata</taxon>
        <taxon>Chondrichthyes</taxon>
        <taxon>Elasmobranchii</taxon>
        <taxon>Galeomorphii</taxon>
        <taxon>Galeoidea</taxon>
        <taxon>Carcharhiniformes</taxon>
        <taxon>Scyliorhinidae</taxon>
        <taxon>Scyliorhinus</taxon>
    </lineage>
</organism>
<evidence type="ECO:0000313" key="15">
    <source>
        <dbReference type="Proteomes" id="UP000288216"/>
    </source>
</evidence>
<comment type="catalytic activity">
    <reaction evidence="9">
        <text>menadione + NADH + H(+) = menadiol + NAD(+)</text>
        <dbReference type="Rhea" id="RHEA:69695"/>
        <dbReference type="ChEBI" id="CHEBI:6746"/>
        <dbReference type="ChEBI" id="CHEBI:15378"/>
        <dbReference type="ChEBI" id="CHEBI:28869"/>
        <dbReference type="ChEBI" id="CHEBI:57540"/>
        <dbReference type="ChEBI" id="CHEBI:57945"/>
    </reaction>
    <physiologicalReaction direction="left-to-right" evidence="9">
        <dbReference type="Rhea" id="RHEA:69696"/>
    </physiologicalReaction>
</comment>
<dbReference type="AlphaFoldDB" id="A0A401NGE4"/>
<dbReference type="InterPro" id="IPR023753">
    <property type="entry name" value="FAD/NAD-binding_dom"/>
</dbReference>
<comment type="catalytic activity">
    <reaction evidence="12">
        <text>menaquinone-4 + NADH + H(+) = menaquinol-4 + NAD(+)</text>
        <dbReference type="Rhea" id="RHEA:74079"/>
        <dbReference type="ChEBI" id="CHEBI:15378"/>
        <dbReference type="ChEBI" id="CHEBI:57540"/>
        <dbReference type="ChEBI" id="CHEBI:57945"/>
        <dbReference type="ChEBI" id="CHEBI:78277"/>
        <dbReference type="ChEBI" id="CHEBI:193091"/>
    </reaction>
    <physiologicalReaction direction="left-to-right" evidence="12">
        <dbReference type="Rhea" id="RHEA:74080"/>
    </physiologicalReaction>
</comment>
<reference evidence="14 15" key="1">
    <citation type="journal article" date="2018" name="Nat. Ecol. Evol.">
        <title>Shark genomes provide insights into elasmobranch evolution and the origin of vertebrates.</title>
        <authorList>
            <person name="Hara Y"/>
            <person name="Yamaguchi K"/>
            <person name="Onimaru K"/>
            <person name="Kadota M"/>
            <person name="Koyanagi M"/>
            <person name="Keeley SD"/>
            <person name="Tatsumi K"/>
            <person name="Tanaka K"/>
            <person name="Motone F"/>
            <person name="Kageyama Y"/>
            <person name="Nozu R"/>
            <person name="Adachi N"/>
            <person name="Nishimura O"/>
            <person name="Nakagawa R"/>
            <person name="Tanegashima C"/>
            <person name="Kiyatake I"/>
            <person name="Matsumoto R"/>
            <person name="Murakumo K"/>
            <person name="Nishida K"/>
            <person name="Terakita A"/>
            <person name="Kuratani S"/>
            <person name="Sato K"/>
            <person name="Hyodo S Kuraku.S."/>
        </authorList>
    </citation>
    <scope>NUCLEOTIDE SEQUENCE [LARGE SCALE GENOMIC DNA]</scope>
</reference>
<dbReference type="STRING" id="75743.A0A401NGE4"/>
<feature type="domain" description="FAD/NAD(P)-binding" evidence="13">
    <location>
        <begin position="350"/>
        <end position="430"/>
    </location>
</feature>
<dbReference type="GO" id="GO:0043065">
    <property type="term" value="P:positive regulation of apoptotic process"/>
    <property type="evidence" value="ECO:0007669"/>
    <property type="project" value="TreeGrafter"/>
</dbReference>
<evidence type="ECO:0000256" key="5">
    <source>
        <dbReference type="ARBA" id="ARBA00037027"/>
    </source>
</evidence>
<dbReference type="OMA" id="RENYYHI"/>
<dbReference type="PRINTS" id="PR00469">
    <property type="entry name" value="PNDRDTASEII"/>
</dbReference>
<keyword evidence="15" id="KW-1185">Reference proteome</keyword>
<feature type="non-terminal residue" evidence="14">
    <location>
        <position position="1"/>
    </location>
</feature>
<evidence type="ECO:0000313" key="14">
    <source>
        <dbReference type="EMBL" id="GCB59834.1"/>
    </source>
</evidence>
<dbReference type="GO" id="GO:0050660">
    <property type="term" value="F:flavin adenine dinucleotide binding"/>
    <property type="evidence" value="ECO:0007669"/>
    <property type="project" value="TreeGrafter"/>
</dbReference>
<evidence type="ECO:0000256" key="3">
    <source>
        <dbReference type="ARBA" id="ARBA00022827"/>
    </source>
</evidence>
<feature type="domain" description="FAD/NAD(P)-binding" evidence="13">
    <location>
        <begin position="1"/>
        <end position="133"/>
    </location>
</feature>
<evidence type="ECO:0000256" key="9">
    <source>
        <dbReference type="ARBA" id="ARBA00048412"/>
    </source>
</evidence>
<dbReference type="PANTHER" id="PTHR43735">
    <property type="entry name" value="APOPTOSIS-INDUCING FACTOR 1"/>
    <property type="match status" value="1"/>
</dbReference>
<dbReference type="InterPro" id="IPR036188">
    <property type="entry name" value="FAD/NAD-bd_sf"/>
</dbReference>
<comment type="catalytic activity">
    <reaction evidence="11">
        <text>phylloquinone + NADH + H(+) = phylloquinol + NAD(+)</text>
        <dbReference type="Rhea" id="RHEA:74075"/>
        <dbReference type="ChEBI" id="CHEBI:15378"/>
        <dbReference type="ChEBI" id="CHEBI:18067"/>
        <dbReference type="ChEBI" id="CHEBI:28433"/>
        <dbReference type="ChEBI" id="CHEBI:57540"/>
        <dbReference type="ChEBI" id="CHEBI:57945"/>
    </reaction>
    <physiologicalReaction direction="left-to-right" evidence="11">
        <dbReference type="Rhea" id="RHEA:74076"/>
    </physiologicalReaction>
</comment>
<comment type="cofactor">
    <cofactor evidence="5">
        <name>6-hydroxy-FAD</name>
        <dbReference type="ChEBI" id="CHEBI:60470"/>
    </cofactor>
</comment>
<dbReference type="SUPFAM" id="SSF51905">
    <property type="entry name" value="FAD/NAD(P)-binding domain"/>
    <property type="match status" value="2"/>
</dbReference>
<dbReference type="EMBL" id="BFAA01004865">
    <property type="protein sequence ID" value="GCB59834.1"/>
    <property type="molecule type" value="Genomic_DNA"/>
</dbReference>
<protein>
    <recommendedName>
        <fullName evidence="6">Ferroptosis suppressor protein 1</fullName>
    </recommendedName>
    <alternativeName>
        <fullName evidence="7">Apoptosis-inducing factor homologous mitochondrion-associated inducer of death</fullName>
    </alternativeName>
    <alternativeName>
        <fullName evidence="8">p53-responsive gene 3 protein</fullName>
    </alternativeName>
</protein>
<gene>
    <name evidence="14" type="ORF">scyTo_0010993</name>
</gene>
<dbReference type="PRINTS" id="PR00368">
    <property type="entry name" value="FADPNR"/>
</dbReference>
<evidence type="ECO:0000256" key="11">
    <source>
        <dbReference type="ARBA" id="ARBA00049275"/>
    </source>
</evidence>
<evidence type="ECO:0000256" key="8">
    <source>
        <dbReference type="ARBA" id="ARBA00042318"/>
    </source>
</evidence>
<keyword evidence="2" id="KW-0285">Flavoprotein</keyword>
<evidence type="ECO:0000256" key="6">
    <source>
        <dbReference type="ARBA" id="ARBA00040253"/>
    </source>
</evidence>
<evidence type="ECO:0000256" key="1">
    <source>
        <dbReference type="ARBA" id="ARBA00006442"/>
    </source>
</evidence>